<protein>
    <submittedName>
        <fullName evidence="2">Calcineurin-like phosphoesterase family protein</fullName>
    </submittedName>
</protein>
<dbReference type="InterPro" id="IPR004843">
    <property type="entry name" value="Calcineurin-like_PHP"/>
</dbReference>
<reference evidence="2 3" key="1">
    <citation type="submission" date="2019-02" db="EMBL/GenBank/DDBJ databases">
        <title>Genomic Encyclopedia of Type Strains, Phase IV (KMG-IV): sequencing the most valuable type-strain genomes for metagenomic binning, comparative biology and taxonomic classification.</title>
        <authorList>
            <person name="Goeker M."/>
        </authorList>
    </citation>
    <scope>NUCLEOTIDE SEQUENCE [LARGE SCALE GENOMIC DNA]</scope>
    <source>
        <strain evidence="2 3">DSM 18116</strain>
    </source>
</reference>
<accession>A0A4Q7MQ78</accession>
<sequence length="490" mass="54980">MLTQDLRDRAAALRLKFRTELPVSSYIQEFLDFLPNCEYELIRFMVAKNVWQGFIPSPPANYKPNEGTVDLGLVLYWLNNPSQIDFSMFSAEEEAEAWILILALDGLIQPSQMTQPNADFFKTGELIYTDGSVLSTEKWATFDQGWLVAVLNMLQSIRHNLWYHGEQLPDKAPPVINLTGATPGLIKIAVLGDCGTGDYTLQRIMQSIVKENPDYIIHVGDVYYAGTPLTNSPNGNYFFFPGEEVGCLNNFWPPQYKGRSFTLNSNHEMYSGAIGYFNDALDAANGGMNSVFSAQQGSSYFFLQCGDWTLACIDTAYQSSVTNAFMNGSIGLPSDVQTKAIQQLRLNPYRTILFTHHNGFEADCSDVSPLWAQIRAAFGSDPYAWYWGHVHNGIVYNSPIHIPITAPKLSTQTYARCLGHAALPYGDAANLINKQITWRATNRKPASKELYNGWAMLNFSLNNNTVSQIQEAFYDLTQNAPVFRQTIFSR</sequence>
<dbReference type="Gene3D" id="3.60.21.10">
    <property type="match status" value="1"/>
</dbReference>
<dbReference type="GO" id="GO:0016787">
    <property type="term" value="F:hydrolase activity"/>
    <property type="evidence" value="ECO:0007669"/>
    <property type="project" value="InterPro"/>
</dbReference>
<dbReference type="OrthoDB" id="606379at2"/>
<comment type="caution">
    <text evidence="2">The sequence shown here is derived from an EMBL/GenBank/DDBJ whole genome shotgun (WGS) entry which is preliminary data.</text>
</comment>
<dbReference type="EMBL" id="SGXA01000002">
    <property type="protein sequence ID" value="RZS70677.1"/>
    <property type="molecule type" value="Genomic_DNA"/>
</dbReference>
<evidence type="ECO:0000259" key="1">
    <source>
        <dbReference type="Pfam" id="PF00149"/>
    </source>
</evidence>
<dbReference type="Pfam" id="PF00149">
    <property type="entry name" value="Metallophos"/>
    <property type="match status" value="1"/>
</dbReference>
<dbReference type="SUPFAM" id="SSF56300">
    <property type="entry name" value="Metallo-dependent phosphatases"/>
    <property type="match status" value="1"/>
</dbReference>
<feature type="domain" description="Calcineurin-like phosphoesterase" evidence="1">
    <location>
        <begin position="186"/>
        <end position="392"/>
    </location>
</feature>
<evidence type="ECO:0000313" key="3">
    <source>
        <dbReference type="Proteomes" id="UP000293874"/>
    </source>
</evidence>
<keyword evidence="3" id="KW-1185">Reference proteome</keyword>
<proteinExistence type="predicted"/>
<dbReference type="AlphaFoldDB" id="A0A4Q7MQ78"/>
<dbReference type="Proteomes" id="UP000293874">
    <property type="component" value="Unassembled WGS sequence"/>
</dbReference>
<name>A0A4Q7MQ78_9BACT</name>
<dbReference type="RefSeq" id="WP_130541132.1">
    <property type="nucleotide sequence ID" value="NZ_CP042431.1"/>
</dbReference>
<dbReference type="InterPro" id="IPR029052">
    <property type="entry name" value="Metallo-depent_PP-like"/>
</dbReference>
<gene>
    <name evidence="2" type="ORF">EV199_2570</name>
</gene>
<evidence type="ECO:0000313" key="2">
    <source>
        <dbReference type="EMBL" id="RZS70677.1"/>
    </source>
</evidence>
<organism evidence="2 3">
    <name type="scientific">Pseudobacter ginsenosidimutans</name>
    <dbReference type="NCBI Taxonomy" id="661488"/>
    <lineage>
        <taxon>Bacteria</taxon>
        <taxon>Pseudomonadati</taxon>
        <taxon>Bacteroidota</taxon>
        <taxon>Chitinophagia</taxon>
        <taxon>Chitinophagales</taxon>
        <taxon>Chitinophagaceae</taxon>
        <taxon>Pseudobacter</taxon>
    </lineage>
</organism>